<dbReference type="EMBL" id="LR796435">
    <property type="protein sequence ID" value="CAB4143910.1"/>
    <property type="molecule type" value="Genomic_DNA"/>
</dbReference>
<dbReference type="InterPro" id="IPR036614">
    <property type="entry name" value="RusA-like_sf"/>
</dbReference>
<dbReference type="Gene3D" id="3.30.1330.70">
    <property type="entry name" value="Holliday junction resolvase RusA"/>
    <property type="match status" value="1"/>
</dbReference>
<reference evidence="1" key="1">
    <citation type="submission" date="2020-04" db="EMBL/GenBank/DDBJ databases">
        <authorList>
            <person name="Chiriac C."/>
            <person name="Salcher M."/>
            <person name="Ghai R."/>
            <person name="Kavagutti S V."/>
        </authorList>
    </citation>
    <scope>NUCLEOTIDE SEQUENCE</scope>
</reference>
<name>A0A6J5MFL6_9CAUD</name>
<accession>A0A6J5MFL6</accession>
<evidence type="ECO:0000313" key="1">
    <source>
        <dbReference type="EMBL" id="CAB4143910.1"/>
    </source>
</evidence>
<protein>
    <submittedName>
        <fullName evidence="1">Rus Holliday junction resolvase</fullName>
    </submittedName>
</protein>
<dbReference type="Pfam" id="PF05866">
    <property type="entry name" value="RusA"/>
    <property type="match status" value="1"/>
</dbReference>
<dbReference type="GO" id="GO:0006310">
    <property type="term" value="P:DNA recombination"/>
    <property type="evidence" value="ECO:0007669"/>
    <property type="project" value="InterPro"/>
</dbReference>
<dbReference type="SUPFAM" id="SSF103084">
    <property type="entry name" value="Holliday junction resolvase RusA"/>
    <property type="match status" value="1"/>
</dbReference>
<sequence>MIKLKIDMNPQGKARPRFTRRGIAYTPAKTKQAEDIIREAWLSQSKFTFEKGTPLKISLVGGYPVAKSISKKQRALMLDGLIRPTVKPDLDNFAKLVLDSLNGYAYHDDAQVVVFKEPFCKFYAEKPFIGVIIDVLSEEESRLEVDQVRRIFK</sequence>
<dbReference type="GO" id="GO:0000287">
    <property type="term" value="F:magnesium ion binding"/>
    <property type="evidence" value="ECO:0007669"/>
    <property type="project" value="InterPro"/>
</dbReference>
<proteinExistence type="predicted"/>
<gene>
    <name evidence="1" type="ORF">UFOVP457_12</name>
</gene>
<organism evidence="1">
    <name type="scientific">uncultured Caudovirales phage</name>
    <dbReference type="NCBI Taxonomy" id="2100421"/>
    <lineage>
        <taxon>Viruses</taxon>
        <taxon>Duplodnaviria</taxon>
        <taxon>Heunggongvirae</taxon>
        <taxon>Uroviricota</taxon>
        <taxon>Caudoviricetes</taxon>
        <taxon>Peduoviridae</taxon>
        <taxon>Maltschvirus</taxon>
        <taxon>Maltschvirus maltsch</taxon>
    </lineage>
</organism>
<dbReference type="GO" id="GO:0006281">
    <property type="term" value="P:DNA repair"/>
    <property type="evidence" value="ECO:0007669"/>
    <property type="project" value="InterPro"/>
</dbReference>
<dbReference type="InterPro" id="IPR008822">
    <property type="entry name" value="Endonuclease_RusA-like"/>
</dbReference>